<organism evidence="2">
    <name type="scientific">viral metagenome</name>
    <dbReference type="NCBI Taxonomy" id="1070528"/>
    <lineage>
        <taxon>unclassified sequences</taxon>
        <taxon>metagenomes</taxon>
        <taxon>organismal metagenomes</taxon>
    </lineage>
</organism>
<protein>
    <submittedName>
        <fullName evidence="2">Uncharacterized protein</fullName>
    </submittedName>
</protein>
<feature type="compositionally biased region" description="Basic residues" evidence="1">
    <location>
        <begin position="146"/>
        <end position="184"/>
    </location>
</feature>
<dbReference type="EMBL" id="MN738945">
    <property type="protein sequence ID" value="QHT32628.1"/>
    <property type="molecule type" value="Genomic_DNA"/>
</dbReference>
<reference evidence="2" key="1">
    <citation type="journal article" date="2020" name="Nature">
        <title>Giant virus diversity and host interactions through global metagenomics.</title>
        <authorList>
            <person name="Schulz F."/>
            <person name="Roux S."/>
            <person name="Paez-Espino D."/>
            <person name="Jungbluth S."/>
            <person name="Walsh D.A."/>
            <person name="Denef V.J."/>
            <person name="McMahon K.D."/>
            <person name="Konstantinidis K.T."/>
            <person name="Eloe-Fadrosh E.A."/>
            <person name="Kyrpides N.C."/>
            <person name="Woyke T."/>
        </authorList>
    </citation>
    <scope>NUCLEOTIDE SEQUENCE</scope>
    <source>
        <strain evidence="2">GVMAG-M-3300009161-30</strain>
    </source>
</reference>
<sequence>MENIILEKEDKRKKDNGIIYSTSSSDFLNKLGYGVPLSESFPPIQTPPPSPIKSDSSTSEERTFTQEERPYLKPYSKEEKNIRSDDLRAHLYPDTEEVIPEGTTWGQMKKNYKKTFGKHIPKYETIEEMEENIYNVESHPIVIGGRKTKRTKKHKKSKTYRKTRKNRKGGKGRKSRKHRKSRRR</sequence>
<accession>A0A6C0EUE4</accession>
<dbReference type="AlphaFoldDB" id="A0A6C0EUE4"/>
<feature type="region of interest" description="Disordered" evidence="1">
    <location>
        <begin position="38"/>
        <end position="87"/>
    </location>
</feature>
<evidence type="ECO:0000313" key="2">
    <source>
        <dbReference type="EMBL" id="QHT32628.1"/>
    </source>
</evidence>
<feature type="region of interest" description="Disordered" evidence="1">
    <location>
        <begin position="142"/>
        <end position="184"/>
    </location>
</feature>
<feature type="compositionally biased region" description="Basic and acidic residues" evidence="1">
    <location>
        <begin position="59"/>
        <end position="87"/>
    </location>
</feature>
<proteinExistence type="predicted"/>
<evidence type="ECO:0000256" key="1">
    <source>
        <dbReference type="SAM" id="MobiDB-lite"/>
    </source>
</evidence>
<name>A0A6C0EUE4_9ZZZZ</name>